<proteinExistence type="predicted"/>
<sequence length="119" mass="12728">MKRIATLAAVMGVAGGLALAPATASASEVGVQGCQGASATLTYRYYTSPTTTADWKKNCSGNWEPPSGQGYYLYAGGWSGNMYFSDGTRLDFCDWKNYPIGKKRAIAIYMSSTKASHCK</sequence>
<keyword evidence="3" id="KW-1185">Reference proteome</keyword>
<dbReference type="RefSeq" id="WP_197011752.1">
    <property type="nucleotide sequence ID" value="NZ_BAABES010000022.1"/>
</dbReference>
<gene>
    <name evidence="2" type="ORF">IW256_003220</name>
</gene>
<organism evidence="2 3">
    <name type="scientific">Actinomadura viridis</name>
    <dbReference type="NCBI Taxonomy" id="58110"/>
    <lineage>
        <taxon>Bacteria</taxon>
        <taxon>Bacillati</taxon>
        <taxon>Actinomycetota</taxon>
        <taxon>Actinomycetes</taxon>
        <taxon>Streptosporangiales</taxon>
        <taxon>Thermomonosporaceae</taxon>
        <taxon>Actinomadura</taxon>
    </lineage>
</organism>
<reference evidence="2" key="1">
    <citation type="submission" date="2020-11" db="EMBL/GenBank/DDBJ databases">
        <title>Sequencing the genomes of 1000 actinobacteria strains.</title>
        <authorList>
            <person name="Klenk H.-P."/>
        </authorList>
    </citation>
    <scope>NUCLEOTIDE SEQUENCE</scope>
    <source>
        <strain evidence="2">DSM 43175</strain>
    </source>
</reference>
<accession>A0A931DH00</accession>
<keyword evidence="1" id="KW-0732">Signal</keyword>
<evidence type="ECO:0000313" key="2">
    <source>
        <dbReference type="EMBL" id="MBG6089107.1"/>
    </source>
</evidence>
<dbReference type="AlphaFoldDB" id="A0A931DH00"/>
<dbReference type="Proteomes" id="UP000614047">
    <property type="component" value="Unassembled WGS sequence"/>
</dbReference>
<name>A0A931DH00_9ACTN</name>
<feature type="chain" id="PRO_5037129343" evidence="1">
    <location>
        <begin position="27"/>
        <end position="119"/>
    </location>
</feature>
<evidence type="ECO:0000313" key="3">
    <source>
        <dbReference type="Proteomes" id="UP000614047"/>
    </source>
</evidence>
<protein>
    <submittedName>
        <fullName evidence="2">Uncharacterized protein</fullName>
    </submittedName>
</protein>
<comment type="caution">
    <text evidence="2">The sequence shown here is derived from an EMBL/GenBank/DDBJ whole genome shotgun (WGS) entry which is preliminary data.</text>
</comment>
<dbReference type="EMBL" id="JADOUA010000001">
    <property type="protein sequence ID" value="MBG6089107.1"/>
    <property type="molecule type" value="Genomic_DNA"/>
</dbReference>
<evidence type="ECO:0000256" key="1">
    <source>
        <dbReference type="SAM" id="SignalP"/>
    </source>
</evidence>
<feature type="signal peptide" evidence="1">
    <location>
        <begin position="1"/>
        <end position="26"/>
    </location>
</feature>